<dbReference type="OrthoDB" id="551302at2759"/>
<feature type="compositionally biased region" description="Acidic residues" evidence="1">
    <location>
        <begin position="145"/>
        <end position="155"/>
    </location>
</feature>
<accession>A0A6A6NWD1</accession>
<reference evidence="2" key="1">
    <citation type="journal article" date="2020" name="Stud. Mycol.">
        <title>101 Dothideomycetes genomes: a test case for predicting lifestyles and emergence of pathogens.</title>
        <authorList>
            <person name="Haridas S."/>
            <person name="Albert R."/>
            <person name="Binder M."/>
            <person name="Bloem J."/>
            <person name="Labutti K."/>
            <person name="Salamov A."/>
            <person name="Andreopoulos B."/>
            <person name="Baker S."/>
            <person name="Barry K."/>
            <person name="Bills G."/>
            <person name="Bluhm B."/>
            <person name="Cannon C."/>
            <person name="Castanera R."/>
            <person name="Culley D."/>
            <person name="Daum C."/>
            <person name="Ezra D."/>
            <person name="Gonzalez J."/>
            <person name="Henrissat B."/>
            <person name="Kuo A."/>
            <person name="Liang C."/>
            <person name="Lipzen A."/>
            <person name="Lutzoni F."/>
            <person name="Magnuson J."/>
            <person name="Mondo S."/>
            <person name="Nolan M."/>
            <person name="Ohm R."/>
            <person name="Pangilinan J."/>
            <person name="Park H.-J."/>
            <person name="Ramirez L."/>
            <person name="Alfaro M."/>
            <person name="Sun H."/>
            <person name="Tritt A."/>
            <person name="Yoshinaga Y."/>
            <person name="Zwiers L.-H."/>
            <person name="Turgeon B."/>
            <person name="Goodwin S."/>
            <person name="Spatafora J."/>
            <person name="Crous P."/>
            <person name="Grigoriev I."/>
        </authorList>
    </citation>
    <scope>NUCLEOTIDE SEQUENCE</scope>
    <source>
        <strain evidence="2">ATCC 16933</strain>
    </source>
</reference>
<protein>
    <recommendedName>
        <fullName evidence="4">Protein phosphatase inhibitor 2</fullName>
    </recommendedName>
</protein>
<gene>
    <name evidence="2" type="ORF">BDY21DRAFT_349731</name>
</gene>
<feature type="compositionally biased region" description="Basic and acidic residues" evidence="1">
    <location>
        <begin position="115"/>
        <end position="136"/>
    </location>
</feature>
<feature type="region of interest" description="Disordered" evidence="1">
    <location>
        <begin position="1"/>
        <end position="22"/>
    </location>
</feature>
<dbReference type="GO" id="GO:0004864">
    <property type="term" value="F:protein phosphatase inhibitor activity"/>
    <property type="evidence" value="ECO:0007669"/>
    <property type="project" value="InterPro"/>
</dbReference>
<dbReference type="EMBL" id="MU001686">
    <property type="protein sequence ID" value="KAF2455573.1"/>
    <property type="molecule type" value="Genomic_DNA"/>
</dbReference>
<evidence type="ECO:0000313" key="3">
    <source>
        <dbReference type="Proteomes" id="UP000799766"/>
    </source>
</evidence>
<evidence type="ECO:0000313" key="2">
    <source>
        <dbReference type="EMBL" id="KAF2455573.1"/>
    </source>
</evidence>
<dbReference type="GO" id="GO:0009966">
    <property type="term" value="P:regulation of signal transduction"/>
    <property type="evidence" value="ECO:0007669"/>
    <property type="project" value="InterPro"/>
</dbReference>
<dbReference type="AlphaFoldDB" id="A0A6A6NWD1"/>
<keyword evidence="3" id="KW-1185">Reference proteome</keyword>
<feature type="region of interest" description="Disordered" evidence="1">
    <location>
        <begin position="37"/>
        <end position="171"/>
    </location>
</feature>
<dbReference type="Pfam" id="PF04979">
    <property type="entry name" value="IPP-2"/>
    <property type="match status" value="1"/>
</dbReference>
<dbReference type="PANTHER" id="PTHR12398">
    <property type="entry name" value="PROTEIN PHOSPHATASE INHIBITOR"/>
    <property type="match status" value="1"/>
</dbReference>
<dbReference type="Proteomes" id="UP000799766">
    <property type="component" value="Unassembled WGS sequence"/>
</dbReference>
<evidence type="ECO:0000256" key="1">
    <source>
        <dbReference type="SAM" id="MobiDB-lite"/>
    </source>
</evidence>
<evidence type="ECO:0008006" key="4">
    <source>
        <dbReference type="Google" id="ProtNLM"/>
    </source>
</evidence>
<name>A0A6A6NWD1_9PEZI</name>
<organism evidence="2 3">
    <name type="scientific">Lineolata rhizophorae</name>
    <dbReference type="NCBI Taxonomy" id="578093"/>
    <lineage>
        <taxon>Eukaryota</taxon>
        <taxon>Fungi</taxon>
        <taxon>Dikarya</taxon>
        <taxon>Ascomycota</taxon>
        <taxon>Pezizomycotina</taxon>
        <taxon>Dothideomycetes</taxon>
        <taxon>Dothideomycetes incertae sedis</taxon>
        <taxon>Lineolatales</taxon>
        <taxon>Lineolataceae</taxon>
        <taxon>Lineolata</taxon>
    </lineage>
</organism>
<feature type="compositionally biased region" description="Basic and acidic residues" evidence="1">
    <location>
        <begin position="51"/>
        <end position="63"/>
    </location>
</feature>
<dbReference type="PANTHER" id="PTHR12398:SF20">
    <property type="entry name" value="PROTEIN PHOSPHATASE 1 REGULATORY INHIBITOR SUBUNIT 2"/>
    <property type="match status" value="1"/>
</dbReference>
<dbReference type="InterPro" id="IPR007062">
    <property type="entry name" value="PPI-2"/>
</dbReference>
<proteinExistence type="predicted"/>
<sequence length="171" mass="18762">MKITEPKTPFAKQYDPAEDEDEVEAIDAQNLLVDELDKAKSSGSLGADEAAGEHRPKGVKEDEIPGLDIGEPELLRSGNHGTPESEKRVIVDAESGDDVVGATHGEVPPNVSAEELEKHRRFEERRRKHYEMKDVKGLLGHPESIPDDEDEDEADGGVPPPMPKLPDSVRQ</sequence>